<dbReference type="EMBL" id="HQ113105">
    <property type="protein sequence ID" value="AEA06947.1"/>
    <property type="molecule type" value="Genomic_DNA"/>
</dbReference>
<evidence type="ECO:0000313" key="1">
    <source>
        <dbReference type="EMBL" id="AEA06947.1"/>
    </source>
</evidence>
<proteinExistence type="predicted"/>
<keyword evidence="2" id="KW-1185">Reference proteome</keyword>
<dbReference type="GeneID" id="10399679"/>
<dbReference type="RefSeq" id="YP_004347059.1">
    <property type="nucleotide sequence ID" value="NC_015326.1"/>
</dbReference>
<dbReference type="OrthoDB" id="25704at10239"/>
<name>F2WL24_9VIRU</name>
<accession>F2WL24</accession>
<dbReference type="Proteomes" id="UP000203366">
    <property type="component" value="Segment"/>
</dbReference>
<evidence type="ECO:0000313" key="2">
    <source>
        <dbReference type="Proteomes" id="UP000203366"/>
    </source>
</evidence>
<organism evidence="1 2">
    <name type="scientific">Lausannevirus</name>
    <dbReference type="NCBI Taxonomy" id="999883"/>
    <lineage>
        <taxon>Viruses</taxon>
        <taxon>Varidnaviria</taxon>
        <taxon>Bamfordvirae</taxon>
        <taxon>Nucleocytoviricota</taxon>
        <taxon>Megaviricetes</taxon>
        <taxon>Pimascovirales</taxon>
        <taxon>Pimascovirales incertae sedis</taxon>
        <taxon>Marseilleviridae</taxon>
        <taxon>Losannavirus</taxon>
        <taxon>Losannavirus lausannense</taxon>
    </lineage>
</organism>
<sequence>MDEEQKEHILSLLEEAWKVKGVVSFVEKRDGKIVKASFEKDKKDIANPLCWCGSSGCQDCKRTKSKEDDEFFRCRLTCNNVKRCYLCESNNS</sequence>
<reference evidence="1 2" key="1">
    <citation type="journal article" date="2011" name="Environ. Microbiol.">
        <title>Lausannevirus, a giant amoebal virus encoding histone doublets.</title>
        <authorList>
            <person name="Thomas V."/>
            <person name="Bertelli C."/>
            <person name="Collyn F."/>
            <person name="Casson N."/>
            <person name="Telenti A."/>
            <person name="Goesmann A."/>
            <person name="Croxatto A."/>
            <person name="Greub G."/>
        </authorList>
    </citation>
    <scope>NUCLEOTIDE SEQUENCE [LARGE SCALE GENOMIC DNA]</scope>
    <source>
        <strain evidence="1">7715</strain>
    </source>
</reference>
<protein>
    <submittedName>
        <fullName evidence="1">Uncharacterized protein</fullName>
    </submittedName>
</protein>
<dbReference type="KEGG" id="vg:10399679"/>
<gene>
    <name evidence="1" type="ORF">LAU_0094</name>
</gene>